<dbReference type="SMART" id="SM00345">
    <property type="entry name" value="HTH_GNTR"/>
    <property type="match status" value="1"/>
</dbReference>
<protein>
    <submittedName>
        <fullName evidence="5">DNA-binding GntR family transcriptional regulator</fullName>
    </submittedName>
</protein>
<dbReference type="PANTHER" id="PTHR43537:SF5">
    <property type="entry name" value="UXU OPERON TRANSCRIPTIONAL REGULATOR"/>
    <property type="match status" value="1"/>
</dbReference>
<evidence type="ECO:0000256" key="2">
    <source>
        <dbReference type="ARBA" id="ARBA00023125"/>
    </source>
</evidence>
<keyword evidence="2 5" id="KW-0238">DNA-binding</keyword>
<dbReference type="EMBL" id="JBEPLY010000001">
    <property type="protein sequence ID" value="MET3598313.1"/>
    <property type="molecule type" value="Genomic_DNA"/>
</dbReference>
<accession>A0ABV2I605</accession>
<keyword evidence="1" id="KW-0805">Transcription regulation</keyword>
<evidence type="ECO:0000256" key="1">
    <source>
        <dbReference type="ARBA" id="ARBA00023015"/>
    </source>
</evidence>
<dbReference type="RefSeq" id="WP_354432763.1">
    <property type="nucleotide sequence ID" value="NZ_JBEPLY010000001.1"/>
</dbReference>
<evidence type="ECO:0000313" key="5">
    <source>
        <dbReference type="EMBL" id="MET3598313.1"/>
    </source>
</evidence>
<name>A0ABV2I605_9HYPH</name>
<feature type="domain" description="HTH gntR-type" evidence="4">
    <location>
        <begin position="12"/>
        <end position="79"/>
    </location>
</feature>
<dbReference type="PROSITE" id="PS50949">
    <property type="entry name" value="HTH_GNTR"/>
    <property type="match status" value="1"/>
</dbReference>
<dbReference type="InterPro" id="IPR036390">
    <property type="entry name" value="WH_DNA-bd_sf"/>
</dbReference>
<organism evidence="5 6">
    <name type="scientific">Martelella mangrovi</name>
    <dbReference type="NCBI Taxonomy" id="1397477"/>
    <lineage>
        <taxon>Bacteria</taxon>
        <taxon>Pseudomonadati</taxon>
        <taxon>Pseudomonadota</taxon>
        <taxon>Alphaproteobacteria</taxon>
        <taxon>Hyphomicrobiales</taxon>
        <taxon>Aurantimonadaceae</taxon>
        <taxon>Martelella</taxon>
    </lineage>
</organism>
<keyword evidence="6" id="KW-1185">Reference proteome</keyword>
<evidence type="ECO:0000256" key="3">
    <source>
        <dbReference type="ARBA" id="ARBA00023163"/>
    </source>
</evidence>
<dbReference type="PANTHER" id="PTHR43537">
    <property type="entry name" value="TRANSCRIPTIONAL REGULATOR, GNTR FAMILY"/>
    <property type="match status" value="1"/>
</dbReference>
<comment type="caution">
    <text evidence="5">The sequence shown here is derived from an EMBL/GenBank/DDBJ whole genome shotgun (WGS) entry which is preliminary data.</text>
</comment>
<gene>
    <name evidence="5" type="ORF">ABID12_000234</name>
</gene>
<keyword evidence="3" id="KW-0804">Transcription</keyword>
<dbReference type="Proteomes" id="UP001549164">
    <property type="component" value="Unassembled WGS sequence"/>
</dbReference>
<dbReference type="SUPFAM" id="SSF46785">
    <property type="entry name" value="Winged helix' DNA-binding domain"/>
    <property type="match status" value="1"/>
</dbReference>
<evidence type="ECO:0000313" key="6">
    <source>
        <dbReference type="Proteomes" id="UP001549164"/>
    </source>
</evidence>
<proteinExistence type="predicted"/>
<sequence>MTLIKNIQISSVRLSERIGEELMQLIAAGILKPGQRLNEVHLAESFGVSRGPVREAARELEGLGVLISRPRQGFYVTDYTPKEISDLYEAKQWLDQAMIEDFRTHSDTALYAEILADIDTIDTSGKLEFANSLLAFRTRMSAHLNNRFLAGQIQSLHRHFFIVSALLHPEHTVERMHRIIDTQRKFWSAMVAGDYEKARTVLHDDAAYWSRDVAPRFEEPRQTTG</sequence>
<evidence type="ECO:0000259" key="4">
    <source>
        <dbReference type="PROSITE" id="PS50949"/>
    </source>
</evidence>
<dbReference type="Gene3D" id="1.10.10.10">
    <property type="entry name" value="Winged helix-like DNA-binding domain superfamily/Winged helix DNA-binding domain"/>
    <property type="match status" value="1"/>
</dbReference>
<dbReference type="InterPro" id="IPR000524">
    <property type="entry name" value="Tscrpt_reg_HTH_GntR"/>
</dbReference>
<dbReference type="InterPro" id="IPR008920">
    <property type="entry name" value="TF_FadR/GntR_C"/>
</dbReference>
<dbReference type="CDD" id="cd07377">
    <property type="entry name" value="WHTH_GntR"/>
    <property type="match status" value="1"/>
</dbReference>
<dbReference type="Pfam" id="PF00392">
    <property type="entry name" value="GntR"/>
    <property type="match status" value="1"/>
</dbReference>
<dbReference type="InterPro" id="IPR036388">
    <property type="entry name" value="WH-like_DNA-bd_sf"/>
</dbReference>
<dbReference type="SUPFAM" id="SSF48008">
    <property type="entry name" value="GntR ligand-binding domain-like"/>
    <property type="match status" value="1"/>
</dbReference>
<reference evidence="5 6" key="1">
    <citation type="submission" date="2024-06" db="EMBL/GenBank/DDBJ databases">
        <title>Genomic Encyclopedia of Type Strains, Phase IV (KMG-IV): sequencing the most valuable type-strain genomes for metagenomic binning, comparative biology and taxonomic classification.</title>
        <authorList>
            <person name="Goeker M."/>
        </authorList>
    </citation>
    <scope>NUCLEOTIDE SEQUENCE [LARGE SCALE GENOMIC DNA]</scope>
    <source>
        <strain evidence="5 6">DSM 28102</strain>
    </source>
</reference>
<dbReference type="Gene3D" id="1.20.120.530">
    <property type="entry name" value="GntR ligand-binding domain-like"/>
    <property type="match status" value="1"/>
</dbReference>
<dbReference type="GO" id="GO:0003677">
    <property type="term" value="F:DNA binding"/>
    <property type="evidence" value="ECO:0007669"/>
    <property type="project" value="UniProtKB-KW"/>
</dbReference>